<evidence type="ECO:0000256" key="1">
    <source>
        <dbReference type="ARBA" id="ARBA00023015"/>
    </source>
</evidence>
<dbReference type="PROSITE" id="PS00716">
    <property type="entry name" value="SIGMA70_2"/>
    <property type="match status" value="1"/>
</dbReference>
<dbReference type="PANTHER" id="PTHR30603">
    <property type="entry name" value="RNA POLYMERASE SIGMA FACTOR RPO"/>
    <property type="match status" value="1"/>
</dbReference>
<accession>A0ABV9I6A9</accession>
<dbReference type="Pfam" id="PF04545">
    <property type="entry name" value="Sigma70_r4"/>
    <property type="match status" value="1"/>
</dbReference>
<dbReference type="SUPFAM" id="SSF88946">
    <property type="entry name" value="Sigma2 domain of RNA polymerase sigma factors"/>
    <property type="match status" value="1"/>
</dbReference>
<comment type="function">
    <text evidence="5">Sigma factors are initiation factors that promote the attachment of RNA polymerase to specific initiation sites and are then released. This sigma factor is the primary sigma factor during exponential growth.</text>
</comment>
<name>A0ABV9I6A9_9DEIO</name>
<dbReference type="PRINTS" id="PR00046">
    <property type="entry name" value="SIGMA70FCT"/>
</dbReference>
<sequence>MTRPSRSRSKAPAVTPAPAVVEASAPALTPVLPDEPTPEDLTDELDPEEALDPETEEDDADDRVKSAVSEDPWAELEGHAVTVSNDPVRQYLHEIGRVPLLTVTEEIELARRMEAGQEARAELESHLDLDERARRRLQRTGEDGDLAKQQLIEANLRLVVSIAKKYTNRGMGFLDLIQEGNQGLIRGAEKFEYRRGFKFSTYATWWIRQAINRSIADQGRNIRIPVHMVETMNKLNRTTRQLQMELSREPSFEETAEAMGPGWDGAKVEETLQLTRDTVSLATPVGDEGDSSIADFLPDDRRESPLSQVTSVLMGEALQRALATLDPREALVIRLRKGLEDGREHTLEEVGHHFGVTRERIRQIENKALRKLKYQQSKRGYLREYLED</sequence>
<evidence type="ECO:0000256" key="6">
    <source>
        <dbReference type="SAM" id="MobiDB-lite"/>
    </source>
</evidence>
<evidence type="ECO:0000256" key="3">
    <source>
        <dbReference type="ARBA" id="ARBA00023125"/>
    </source>
</evidence>
<dbReference type="NCBIfam" id="TIGR02937">
    <property type="entry name" value="sigma70-ECF"/>
    <property type="match status" value="1"/>
</dbReference>
<keyword evidence="9" id="KW-1185">Reference proteome</keyword>
<dbReference type="InterPro" id="IPR007630">
    <property type="entry name" value="RNA_pol_sigma70_r4"/>
</dbReference>
<dbReference type="HAMAP" id="MF_00963">
    <property type="entry name" value="Sigma70_RpoD_SigA"/>
    <property type="match status" value="1"/>
</dbReference>
<dbReference type="EMBL" id="JBHSEI010000002">
    <property type="protein sequence ID" value="MFC4637871.1"/>
    <property type="molecule type" value="Genomic_DNA"/>
</dbReference>
<keyword evidence="5" id="KW-0963">Cytoplasm</keyword>
<comment type="caution">
    <text evidence="8">The sequence shown here is derived from an EMBL/GenBank/DDBJ whole genome shotgun (WGS) entry which is preliminary data.</text>
</comment>
<dbReference type="CDD" id="cd06171">
    <property type="entry name" value="Sigma70_r4"/>
    <property type="match status" value="1"/>
</dbReference>
<dbReference type="Proteomes" id="UP001595952">
    <property type="component" value="Unassembled WGS sequence"/>
</dbReference>
<dbReference type="PANTHER" id="PTHR30603:SF60">
    <property type="entry name" value="RNA POLYMERASE SIGMA FACTOR RPOD"/>
    <property type="match status" value="1"/>
</dbReference>
<dbReference type="InterPro" id="IPR007624">
    <property type="entry name" value="RNA_pol_sigma70_r3"/>
</dbReference>
<dbReference type="InterPro" id="IPR009042">
    <property type="entry name" value="RNA_pol_sigma70_r1_2"/>
</dbReference>
<dbReference type="Pfam" id="PF04542">
    <property type="entry name" value="Sigma70_r2"/>
    <property type="match status" value="1"/>
</dbReference>
<organism evidence="8 9">
    <name type="scientific">Deinococcus hohokamensis</name>
    <dbReference type="NCBI Taxonomy" id="309883"/>
    <lineage>
        <taxon>Bacteria</taxon>
        <taxon>Thermotogati</taxon>
        <taxon>Deinococcota</taxon>
        <taxon>Deinococci</taxon>
        <taxon>Deinococcales</taxon>
        <taxon>Deinococcaceae</taxon>
        <taxon>Deinococcus</taxon>
    </lineage>
</organism>
<evidence type="ECO:0000313" key="8">
    <source>
        <dbReference type="EMBL" id="MFC4637871.1"/>
    </source>
</evidence>
<dbReference type="Pfam" id="PF04539">
    <property type="entry name" value="Sigma70_r3"/>
    <property type="match status" value="1"/>
</dbReference>
<dbReference type="InterPro" id="IPR013325">
    <property type="entry name" value="RNA_pol_sigma_r2"/>
</dbReference>
<feature type="compositionally biased region" description="Low complexity" evidence="6">
    <location>
        <begin position="11"/>
        <end position="27"/>
    </location>
</feature>
<dbReference type="InterPro" id="IPR036388">
    <property type="entry name" value="WH-like_DNA-bd_sf"/>
</dbReference>
<dbReference type="InterPro" id="IPR000943">
    <property type="entry name" value="RNA_pol_sigma70"/>
</dbReference>
<keyword evidence="3 5" id="KW-0238">DNA-binding</keyword>
<dbReference type="InterPro" id="IPR050239">
    <property type="entry name" value="Sigma-70_RNA_pol_init_factors"/>
</dbReference>
<evidence type="ECO:0000313" key="9">
    <source>
        <dbReference type="Proteomes" id="UP001595952"/>
    </source>
</evidence>
<dbReference type="RefSeq" id="WP_380060898.1">
    <property type="nucleotide sequence ID" value="NZ_JBHSEI010000002.1"/>
</dbReference>
<dbReference type="InterPro" id="IPR028630">
    <property type="entry name" value="Sigma70_RpoD"/>
</dbReference>
<feature type="short sequence motif" description="Interaction with polymerase core subunit RpoC" evidence="5">
    <location>
        <begin position="175"/>
        <end position="178"/>
    </location>
</feature>
<dbReference type="Pfam" id="PF00140">
    <property type="entry name" value="Sigma70_r1_2"/>
    <property type="match status" value="1"/>
</dbReference>
<dbReference type="Gene3D" id="1.10.10.10">
    <property type="entry name" value="Winged helix-like DNA-binding domain superfamily/Winged helix DNA-binding domain"/>
    <property type="match status" value="2"/>
</dbReference>
<keyword evidence="2 5" id="KW-0731">Sigma factor</keyword>
<comment type="subcellular location">
    <subcellularLocation>
        <location evidence="5">Cytoplasm</location>
    </subcellularLocation>
</comment>
<gene>
    <name evidence="5" type="primary">sigA</name>
    <name evidence="8" type="ORF">ACFO0D_05910</name>
</gene>
<comment type="similarity">
    <text evidence="5">Belongs to the sigma-70 factor family. RpoD/SigA subfamily.</text>
</comment>
<reference evidence="9" key="1">
    <citation type="journal article" date="2019" name="Int. J. Syst. Evol. Microbiol.">
        <title>The Global Catalogue of Microorganisms (GCM) 10K type strain sequencing project: providing services to taxonomists for standard genome sequencing and annotation.</title>
        <authorList>
            <consortium name="The Broad Institute Genomics Platform"/>
            <consortium name="The Broad Institute Genome Sequencing Center for Infectious Disease"/>
            <person name="Wu L."/>
            <person name="Ma J."/>
        </authorList>
    </citation>
    <scope>NUCLEOTIDE SEQUENCE [LARGE SCALE GENOMIC DNA]</scope>
    <source>
        <strain evidence="9">CCUG 55995</strain>
    </source>
</reference>
<evidence type="ECO:0000256" key="5">
    <source>
        <dbReference type="HAMAP-Rule" id="MF_00963"/>
    </source>
</evidence>
<comment type="subunit">
    <text evidence="5">Interacts transiently with the RNA polymerase catalytic core.</text>
</comment>
<dbReference type="InterPro" id="IPR013324">
    <property type="entry name" value="RNA_pol_sigma_r3/r4-like"/>
</dbReference>
<keyword evidence="1 5" id="KW-0805">Transcription regulation</keyword>
<evidence type="ECO:0000259" key="7">
    <source>
        <dbReference type="PROSITE" id="PS00716"/>
    </source>
</evidence>
<evidence type="ECO:0000256" key="4">
    <source>
        <dbReference type="ARBA" id="ARBA00023163"/>
    </source>
</evidence>
<proteinExistence type="inferred from homology"/>
<dbReference type="SUPFAM" id="SSF88659">
    <property type="entry name" value="Sigma3 and sigma4 domains of RNA polymerase sigma factors"/>
    <property type="match status" value="2"/>
</dbReference>
<feature type="domain" description="RNA polymerase sigma-70" evidence="7">
    <location>
        <begin position="346"/>
        <end position="372"/>
    </location>
</feature>
<feature type="region of interest" description="Disordered" evidence="6">
    <location>
        <begin position="1"/>
        <end position="71"/>
    </location>
</feature>
<dbReference type="Gene3D" id="1.10.601.10">
    <property type="entry name" value="RNA Polymerase Primary Sigma Factor"/>
    <property type="match status" value="1"/>
</dbReference>
<feature type="DNA-binding region" description="H-T-H motif" evidence="5">
    <location>
        <begin position="347"/>
        <end position="366"/>
    </location>
</feature>
<feature type="region of interest" description="Sigma-70 factor domain-2" evidence="5">
    <location>
        <begin position="151"/>
        <end position="221"/>
    </location>
</feature>
<dbReference type="InterPro" id="IPR007627">
    <property type="entry name" value="RNA_pol_sigma70_r2"/>
</dbReference>
<evidence type="ECO:0000256" key="2">
    <source>
        <dbReference type="ARBA" id="ARBA00023082"/>
    </source>
</evidence>
<feature type="compositionally biased region" description="Acidic residues" evidence="6">
    <location>
        <begin position="36"/>
        <end position="61"/>
    </location>
</feature>
<comment type="caution">
    <text evidence="5">Lacks conserved residue(s) required for the propagation of feature annotation.</text>
</comment>
<dbReference type="InterPro" id="IPR014284">
    <property type="entry name" value="RNA_pol_sigma-70_dom"/>
</dbReference>
<keyword evidence="4 5" id="KW-0804">Transcription</keyword>
<protein>
    <recommendedName>
        <fullName evidence="5">RNA polymerase sigma factor SigA</fullName>
    </recommendedName>
</protein>